<evidence type="ECO:0008006" key="3">
    <source>
        <dbReference type="Google" id="ProtNLM"/>
    </source>
</evidence>
<name>A0AAP5LRP4_PAEAM</name>
<sequence>MKLFKNKSKIIGLIIVLFIVSSVAVSLKVYAKPVHAVLVNYSNMDHIKNNVYIESDVGSNVKNQLLELVQLSEDKVINVFGNKVSSPYVIAALSHRALDMYAENLTGQTYYYPWKNYIVVGPKGLTDNVLSHEFTHAELRERLHNKNKVPVWFDEGLATMVDGRFSSNEEAWKEHTNDGENPIDYKTLDSHDAFNNYGTAEAWMNYNLACYEVTRWYTIVGSSGLLQLIDVLNKGEEFDVQYRLIESETENQD</sequence>
<dbReference type="EMBL" id="JAVDTR010000021">
    <property type="protein sequence ID" value="MDR6726890.1"/>
    <property type="molecule type" value="Genomic_DNA"/>
</dbReference>
<proteinExistence type="predicted"/>
<evidence type="ECO:0000313" key="1">
    <source>
        <dbReference type="EMBL" id="MDR6726890.1"/>
    </source>
</evidence>
<evidence type="ECO:0000313" key="2">
    <source>
        <dbReference type="Proteomes" id="UP001254832"/>
    </source>
</evidence>
<comment type="caution">
    <text evidence="1">The sequence shown here is derived from an EMBL/GenBank/DDBJ whole genome shotgun (WGS) entry which is preliminary data.</text>
</comment>
<organism evidence="1 2">
    <name type="scientific">Paenibacillus amylolyticus</name>
    <dbReference type="NCBI Taxonomy" id="1451"/>
    <lineage>
        <taxon>Bacteria</taxon>
        <taxon>Bacillati</taxon>
        <taxon>Bacillota</taxon>
        <taxon>Bacilli</taxon>
        <taxon>Bacillales</taxon>
        <taxon>Paenibacillaceae</taxon>
        <taxon>Paenibacillus</taxon>
    </lineage>
</organism>
<protein>
    <recommendedName>
        <fullName evidence="3">Peptidase MA-like domain-containing protein</fullName>
    </recommendedName>
</protein>
<dbReference type="Proteomes" id="UP001254832">
    <property type="component" value="Unassembled WGS sequence"/>
</dbReference>
<reference evidence="1" key="1">
    <citation type="submission" date="2023-07" db="EMBL/GenBank/DDBJ databases">
        <title>Sorghum-associated microbial communities from plants grown in Nebraska, USA.</title>
        <authorList>
            <person name="Schachtman D."/>
        </authorList>
    </citation>
    <scope>NUCLEOTIDE SEQUENCE</scope>
    <source>
        <strain evidence="1">BE80</strain>
    </source>
</reference>
<accession>A0AAP5LRP4</accession>
<dbReference type="AlphaFoldDB" id="A0AAP5LRP4"/>
<gene>
    <name evidence="1" type="ORF">J2W91_005415</name>
</gene>
<dbReference type="RefSeq" id="WP_310145457.1">
    <property type="nucleotide sequence ID" value="NZ_JAVDTR010000021.1"/>
</dbReference>